<dbReference type="InterPro" id="IPR007345">
    <property type="entry name" value="Polysacch_pyruvyl_Trfase"/>
</dbReference>
<evidence type="ECO:0000259" key="1">
    <source>
        <dbReference type="Pfam" id="PF04230"/>
    </source>
</evidence>
<dbReference type="RefSeq" id="WP_130041734.1">
    <property type="nucleotide sequence ID" value="NZ_DAWECT010000036.1"/>
</dbReference>
<feature type="domain" description="Polysaccharide pyruvyl transferase" evidence="1">
    <location>
        <begin position="19"/>
        <end position="324"/>
    </location>
</feature>
<dbReference type="Pfam" id="PF04230">
    <property type="entry name" value="PS_pyruv_trans"/>
    <property type="match status" value="1"/>
</dbReference>
<keyword evidence="2" id="KW-0808">Transferase</keyword>
<name>A0A7J5JNE5_BACT4</name>
<organism evidence="2 3">
    <name type="scientific">Bacteroides thetaiotaomicron</name>
    <dbReference type="NCBI Taxonomy" id="818"/>
    <lineage>
        <taxon>Bacteria</taxon>
        <taxon>Pseudomonadati</taxon>
        <taxon>Bacteroidota</taxon>
        <taxon>Bacteroidia</taxon>
        <taxon>Bacteroidales</taxon>
        <taxon>Bacteroidaceae</taxon>
        <taxon>Bacteroides</taxon>
    </lineage>
</organism>
<dbReference type="GO" id="GO:0016740">
    <property type="term" value="F:transferase activity"/>
    <property type="evidence" value="ECO:0007669"/>
    <property type="project" value="UniProtKB-KW"/>
</dbReference>
<reference evidence="2 3" key="1">
    <citation type="journal article" date="2019" name="Nat. Med.">
        <title>A library of human gut bacterial isolates paired with longitudinal multiomics data enables mechanistic microbiome research.</title>
        <authorList>
            <person name="Poyet M."/>
            <person name="Groussin M."/>
            <person name="Gibbons S.M."/>
            <person name="Avila-Pacheco J."/>
            <person name="Jiang X."/>
            <person name="Kearney S.M."/>
            <person name="Perrotta A.R."/>
            <person name="Berdy B."/>
            <person name="Zhao S."/>
            <person name="Lieberman T.D."/>
            <person name="Swanson P.K."/>
            <person name="Smith M."/>
            <person name="Roesemann S."/>
            <person name="Alexander J.E."/>
            <person name="Rich S.A."/>
            <person name="Livny J."/>
            <person name="Vlamakis H."/>
            <person name="Clish C."/>
            <person name="Bullock K."/>
            <person name="Deik A."/>
            <person name="Scott J."/>
            <person name="Pierce K.A."/>
            <person name="Xavier R.J."/>
            <person name="Alm E.J."/>
        </authorList>
    </citation>
    <scope>NUCLEOTIDE SEQUENCE [LARGE SCALE GENOMIC DNA]</scope>
    <source>
        <strain evidence="2 3">BIOML-A165</strain>
    </source>
</reference>
<evidence type="ECO:0000313" key="3">
    <source>
        <dbReference type="Proteomes" id="UP000460317"/>
    </source>
</evidence>
<dbReference type="EMBL" id="WCSB01000008">
    <property type="protein sequence ID" value="KAB4452664.1"/>
    <property type="molecule type" value="Genomic_DNA"/>
</dbReference>
<protein>
    <submittedName>
        <fullName evidence="2">Polysaccharide pyruvyl transferase family protein</fullName>
    </submittedName>
</protein>
<dbReference type="AlphaFoldDB" id="A0A7J5JNE5"/>
<gene>
    <name evidence="2" type="ORF">GAN93_11215</name>
</gene>
<dbReference type="Proteomes" id="UP000460317">
    <property type="component" value="Unassembled WGS sequence"/>
</dbReference>
<comment type="caution">
    <text evidence="2">The sequence shown here is derived from an EMBL/GenBank/DDBJ whole genome shotgun (WGS) entry which is preliminary data.</text>
</comment>
<evidence type="ECO:0000313" key="2">
    <source>
        <dbReference type="EMBL" id="KAB4452664.1"/>
    </source>
</evidence>
<sequence length="394" mass="46232">MRNKKKIGCVIAYSDNHNNYGTSLQGFATIKKIRDLGYDCEIIRYKKQLTLFEKIKLIYLMFRCGGTMDKIRIVKERLNMKLHPMYKKNIQERTDAVNEYKLKRLIPLFHEYVGYEKLCQGSLNYDVVLVGSDQVWTPLSLYSKYYNLLFVSDWVPKVAYASSFGVSIIPSFQHEETKRFLNRFNKIGVREIRGKEIVETISDNQATVVADPTMLLTREEWQQEIAESDIQEKEPYIFCYFLGTNQEAREAVSNLKDQTGYKVVTIRHMDEFVPSDDVFGDEAPYNVSPNDFIKYISEASYICTDSFHCTVFSIIFQRKFLTFYRFKKHSLTSRNSRIDSLLEYFDLSDRLYNGDICSIKNNIDYNDVNRKLSILREESIIFLKNALELPRNTI</sequence>
<proteinExistence type="predicted"/>
<accession>A0A7J5JNE5</accession>